<name>A0A4U5NTR3_STECR</name>
<evidence type="ECO:0000313" key="1">
    <source>
        <dbReference type="EMBL" id="TKR86570.1"/>
    </source>
</evidence>
<dbReference type="Proteomes" id="UP000298663">
    <property type="component" value="Unassembled WGS sequence"/>
</dbReference>
<keyword evidence="2" id="KW-1185">Reference proteome</keyword>
<proteinExistence type="predicted"/>
<comment type="caution">
    <text evidence="1">The sequence shown here is derived from an EMBL/GenBank/DDBJ whole genome shotgun (WGS) entry which is preliminary data.</text>
</comment>
<gene>
    <name evidence="1" type="ORF">L596_011139</name>
</gene>
<reference evidence="1 2" key="2">
    <citation type="journal article" date="2019" name="G3 (Bethesda)">
        <title>Hybrid Assembly of the Genome of the Entomopathogenic Nematode Steinernema carpocapsae Identifies the X-Chromosome.</title>
        <authorList>
            <person name="Serra L."/>
            <person name="Macchietto M."/>
            <person name="Macias-Munoz A."/>
            <person name="McGill C.J."/>
            <person name="Rodriguez I.M."/>
            <person name="Rodriguez B."/>
            <person name="Murad R."/>
            <person name="Mortazavi A."/>
        </authorList>
    </citation>
    <scope>NUCLEOTIDE SEQUENCE [LARGE SCALE GENOMIC DNA]</scope>
    <source>
        <strain evidence="1 2">ALL</strain>
    </source>
</reference>
<dbReference type="AlphaFoldDB" id="A0A4U5NTR3"/>
<dbReference type="EMBL" id="AZBU02000003">
    <property type="protein sequence ID" value="TKR86570.1"/>
    <property type="molecule type" value="Genomic_DNA"/>
</dbReference>
<evidence type="ECO:0000313" key="2">
    <source>
        <dbReference type="Proteomes" id="UP000298663"/>
    </source>
</evidence>
<accession>A0A4U5NTR3</accession>
<sequence length="142" mass="16288">MNKSESVSNILDSIEGWRSCVEVSDQDRVSLERMDVRFSQLDRIDVSSSSYGSSRSSLILGFLLLSGVGGTLMPKKPLLCKTSEKPLVFQILQKAECPDFALQDSRYARNMAVEVYKPNIVQYRTEAWVEWLRKKRKYTRIS</sequence>
<protein>
    <submittedName>
        <fullName evidence="1">Uncharacterized protein</fullName>
    </submittedName>
</protein>
<organism evidence="1 2">
    <name type="scientific">Steinernema carpocapsae</name>
    <name type="common">Entomopathogenic nematode</name>
    <dbReference type="NCBI Taxonomy" id="34508"/>
    <lineage>
        <taxon>Eukaryota</taxon>
        <taxon>Metazoa</taxon>
        <taxon>Ecdysozoa</taxon>
        <taxon>Nematoda</taxon>
        <taxon>Chromadorea</taxon>
        <taxon>Rhabditida</taxon>
        <taxon>Tylenchina</taxon>
        <taxon>Panagrolaimomorpha</taxon>
        <taxon>Strongyloidoidea</taxon>
        <taxon>Steinernematidae</taxon>
        <taxon>Steinernema</taxon>
    </lineage>
</organism>
<reference evidence="1 2" key="1">
    <citation type="journal article" date="2015" name="Genome Biol.">
        <title>Comparative genomics of Steinernema reveals deeply conserved gene regulatory networks.</title>
        <authorList>
            <person name="Dillman A.R."/>
            <person name="Macchietto M."/>
            <person name="Porter C.F."/>
            <person name="Rogers A."/>
            <person name="Williams B."/>
            <person name="Antoshechkin I."/>
            <person name="Lee M.M."/>
            <person name="Goodwin Z."/>
            <person name="Lu X."/>
            <person name="Lewis E.E."/>
            <person name="Goodrich-Blair H."/>
            <person name="Stock S.P."/>
            <person name="Adams B.J."/>
            <person name="Sternberg P.W."/>
            <person name="Mortazavi A."/>
        </authorList>
    </citation>
    <scope>NUCLEOTIDE SEQUENCE [LARGE SCALE GENOMIC DNA]</scope>
    <source>
        <strain evidence="1 2">ALL</strain>
    </source>
</reference>